<evidence type="ECO:0000256" key="2">
    <source>
        <dbReference type="ARBA" id="ARBA00022741"/>
    </source>
</evidence>
<dbReference type="PROSITE" id="PS51419">
    <property type="entry name" value="RAB"/>
    <property type="match status" value="1"/>
</dbReference>
<dbReference type="GO" id="GO:0005525">
    <property type="term" value="F:GTP binding"/>
    <property type="evidence" value="ECO:0007669"/>
    <property type="project" value="UniProtKB-KW"/>
</dbReference>
<comment type="similarity">
    <text evidence="1">Belongs to the small GTPase superfamily. Rab family.</text>
</comment>
<evidence type="ECO:0000313" key="6">
    <source>
        <dbReference type="EMBL" id="KAK3771483.1"/>
    </source>
</evidence>
<evidence type="ECO:0000256" key="5">
    <source>
        <dbReference type="ARBA" id="ARBA00023289"/>
    </source>
</evidence>
<dbReference type="SMART" id="SM00175">
    <property type="entry name" value="RAB"/>
    <property type="match status" value="1"/>
</dbReference>
<dbReference type="AlphaFoldDB" id="A0AAE0ZLI7"/>
<dbReference type="InterPro" id="IPR005225">
    <property type="entry name" value="Small_GTP-bd"/>
</dbReference>
<accession>A0AAE0ZLI7</accession>
<evidence type="ECO:0000256" key="1">
    <source>
        <dbReference type="ARBA" id="ARBA00006270"/>
    </source>
</evidence>
<organism evidence="6 7">
    <name type="scientific">Elysia crispata</name>
    <name type="common">lettuce slug</name>
    <dbReference type="NCBI Taxonomy" id="231223"/>
    <lineage>
        <taxon>Eukaryota</taxon>
        <taxon>Metazoa</taxon>
        <taxon>Spiralia</taxon>
        <taxon>Lophotrochozoa</taxon>
        <taxon>Mollusca</taxon>
        <taxon>Gastropoda</taxon>
        <taxon>Heterobranchia</taxon>
        <taxon>Euthyneura</taxon>
        <taxon>Panpulmonata</taxon>
        <taxon>Sacoglossa</taxon>
        <taxon>Placobranchoidea</taxon>
        <taxon>Plakobranchidae</taxon>
        <taxon>Elysia</taxon>
    </lineage>
</organism>
<dbReference type="Gene3D" id="3.40.50.300">
    <property type="entry name" value="P-loop containing nucleotide triphosphate hydrolases"/>
    <property type="match status" value="1"/>
</dbReference>
<dbReference type="PROSITE" id="PS51421">
    <property type="entry name" value="RAS"/>
    <property type="match status" value="1"/>
</dbReference>
<gene>
    <name evidence="6" type="ORF">RRG08_065412</name>
</gene>
<keyword evidence="4" id="KW-0449">Lipoprotein</keyword>
<keyword evidence="7" id="KW-1185">Reference proteome</keyword>
<dbReference type="InterPro" id="IPR050305">
    <property type="entry name" value="Small_GTPase_Rab"/>
</dbReference>
<evidence type="ECO:0000313" key="7">
    <source>
        <dbReference type="Proteomes" id="UP001283361"/>
    </source>
</evidence>
<dbReference type="CDD" id="cd00154">
    <property type="entry name" value="Rab"/>
    <property type="match status" value="1"/>
</dbReference>
<dbReference type="InterPro" id="IPR027417">
    <property type="entry name" value="P-loop_NTPase"/>
</dbReference>
<proteinExistence type="inferred from homology"/>
<dbReference type="FunFam" id="3.40.50.300:FF:001447">
    <property type="entry name" value="Ras-related protein Rab-1B"/>
    <property type="match status" value="1"/>
</dbReference>
<dbReference type="SUPFAM" id="SSF52540">
    <property type="entry name" value="P-loop containing nucleoside triphosphate hydrolases"/>
    <property type="match status" value="1"/>
</dbReference>
<name>A0AAE0ZLI7_9GAST</name>
<dbReference type="SMART" id="SM00173">
    <property type="entry name" value="RAS"/>
    <property type="match status" value="1"/>
</dbReference>
<protein>
    <submittedName>
        <fullName evidence="6">Uncharacterized protein</fullName>
    </submittedName>
</protein>
<comment type="caution">
    <text evidence="6">The sequence shown here is derived from an EMBL/GenBank/DDBJ whole genome shotgun (WGS) entry which is preliminary data.</text>
</comment>
<dbReference type="Pfam" id="PF00071">
    <property type="entry name" value="Ras"/>
    <property type="match status" value="1"/>
</dbReference>
<dbReference type="Proteomes" id="UP001283361">
    <property type="component" value="Unassembled WGS sequence"/>
</dbReference>
<dbReference type="PANTHER" id="PTHR47980">
    <property type="entry name" value="LD44762P"/>
    <property type="match status" value="1"/>
</dbReference>
<dbReference type="PRINTS" id="PR00449">
    <property type="entry name" value="RASTRNSFRMNG"/>
</dbReference>
<evidence type="ECO:0000256" key="4">
    <source>
        <dbReference type="ARBA" id="ARBA00023288"/>
    </source>
</evidence>
<dbReference type="InterPro" id="IPR001806">
    <property type="entry name" value="Small_GTPase"/>
</dbReference>
<keyword evidence="5" id="KW-0636">Prenylation</keyword>
<dbReference type="NCBIfam" id="TIGR00231">
    <property type="entry name" value="small_GTP"/>
    <property type="match status" value="1"/>
</dbReference>
<dbReference type="GO" id="GO:0003924">
    <property type="term" value="F:GTPase activity"/>
    <property type="evidence" value="ECO:0007669"/>
    <property type="project" value="InterPro"/>
</dbReference>
<keyword evidence="3" id="KW-0342">GTP-binding</keyword>
<reference evidence="6" key="1">
    <citation type="journal article" date="2023" name="G3 (Bethesda)">
        <title>A reference genome for the long-term kleptoplast-retaining sea slug Elysia crispata morphotype clarki.</title>
        <authorList>
            <person name="Eastman K.E."/>
            <person name="Pendleton A.L."/>
            <person name="Shaikh M.A."/>
            <person name="Suttiyut T."/>
            <person name="Ogas R."/>
            <person name="Tomko P."/>
            <person name="Gavelis G."/>
            <person name="Widhalm J.R."/>
            <person name="Wisecaver J.H."/>
        </authorList>
    </citation>
    <scope>NUCLEOTIDE SEQUENCE</scope>
    <source>
        <strain evidence="6">ECLA1</strain>
    </source>
</reference>
<evidence type="ECO:0000256" key="3">
    <source>
        <dbReference type="ARBA" id="ARBA00023134"/>
    </source>
</evidence>
<keyword evidence="2" id="KW-0547">Nucleotide-binding</keyword>
<dbReference type="EMBL" id="JAWDGP010003737">
    <property type="protein sequence ID" value="KAK3771483.1"/>
    <property type="molecule type" value="Genomic_DNA"/>
</dbReference>
<sequence>MLKAAFSVLIPNIRLSITSRSNKSSSSESSWTTPRSRSLAWTYPQGELRARLEPFDQQLRNSISKSQFRNRSSDACLSLSPTPRYFCKPSDWVDLLRKMPVNHFCHTMQKQILGGRASSASKPGPLDIKQYFMSTEVTPKSGDISSLTSAKRHRHFSYGSATSASGYDYVLKIILLGDQGVGKTSYLRALRIHPELTKIKCKCRLSQLCDHLEIEVVTSNGKVALVKLCDTGGQERYRSLTSSYYRGAHGAILVMSLNNSTSLDSIEQWLADLDTFCSASSCSRVLLGTNCTSQTRSIPPESGRLFAESRALPYMEIDTAHYFNVVESLQLIVDRIVREVTISTTKSQVIKPMSRSDEELRKMEAKKYVCLC</sequence>